<dbReference type="InterPro" id="IPR041921">
    <property type="entry name" value="NuoE_N"/>
</dbReference>
<dbReference type="SUPFAM" id="SSF142984">
    <property type="entry name" value="Nqo1 middle domain-like"/>
    <property type="match status" value="1"/>
</dbReference>
<organism evidence="8 9">
    <name type="scientific">Polaromonas jejuensis</name>
    <dbReference type="NCBI Taxonomy" id="457502"/>
    <lineage>
        <taxon>Bacteria</taxon>
        <taxon>Pseudomonadati</taxon>
        <taxon>Pseudomonadota</taxon>
        <taxon>Betaproteobacteria</taxon>
        <taxon>Burkholderiales</taxon>
        <taxon>Comamonadaceae</taxon>
        <taxon>Polaromonas</taxon>
    </lineage>
</organism>
<evidence type="ECO:0000256" key="2">
    <source>
        <dbReference type="ARBA" id="ARBA00007523"/>
    </source>
</evidence>
<feature type="domain" description="NADH-ubiquinone oxidoreductase 51kDa subunit iron-sulphur binding" evidence="7">
    <location>
        <begin position="527"/>
        <end position="572"/>
    </location>
</feature>
<dbReference type="Gene3D" id="1.10.10.1590">
    <property type="entry name" value="NADH-quinone oxidoreductase subunit E"/>
    <property type="match status" value="1"/>
</dbReference>
<dbReference type="SUPFAM" id="SSF142019">
    <property type="entry name" value="Nqo1 FMN-binding domain-like"/>
    <property type="match status" value="1"/>
</dbReference>
<dbReference type="InterPro" id="IPR037225">
    <property type="entry name" value="Nuo51_FMN-bd_sf"/>
</dbReference>
<keyword evidence="3" id="KW-0004">4Fe-4S</keyword>
<evidence type="ECO:0000256" key="6">
    <source>
        <dbReference type="ARBA" id="ARBA00023014"/>
    </source>
</evidence>
<evidence type="ECO:0000259" key="7">
    <source>
        <dbReference type="SMART" id="SM00928"/>
    </source>
</evidence>
<dbReference type="SUPFAM" id="SSF140490">
    <property type="entry name" value="Nqo1C-terminal domain-like"/>
    <property type="match status" value="1"/>
</dbReference>
<dbReference type="InterPro" id="IPR019575">
    <property type="entry name" value="Nuop51_4Fe4S-bd"/>
</dbReference>
<dbReference type="Gene3D" id="3.40.30.10">
    <property type="entry name" value="Glutaredoxin"/>
    <property type="match status" value="1"/>
</dbReference>
<dbReference type="InterPro" id="IPR001949">
    <property type="entry name" value="NADH-UbQ_OxRdtase_51kDa_CS"/>
</dbReference>
<protein>
    <submittedName>
        <fullName evidence="8">NADH-ubiquinone oxidoreductase-F iron-sulfur binding region domain-containing protein</fullName>
    </submittedName>
</protein>
<dbReference type="Gene3D" id="3.10.20.600">
    <property type="match status" value="1"/>
</dbReference>
<evidence type="ECO:0000256" key="4">
    <source>
        <dbReference type="ARBA" id="ARBA00022723"/>
    </source>
</evidence>
<evidence type="ECO:0000256" key="5">
    <source>
        <dbReference type="ARBA" id="ARBA00023004"/>
    </source>
</evidence>
<dbReference type="CDD" id="cd03082">
    <property type="entry name" value="TRX_Fd_NuoE_W_FDH_beta"/>
    <property type="match status" value="1"/>
</dbReference>
<accession>A0ABW0Q8J2</accession>
<dbReference type="InterPro" id="IPR019554">
    <property type="entry name" value="Soluble_ligand-bd"/>
</dbReference>
<dbReference type="Pfam" id="PF01512">
    <property type="entry name" value="Complex1_51K"/>
    <property type="match status" value="1"/>
</dbReference>
<dbReference type="SMART" id="SM00928">
    <property type="entry name" value="NADH_4Fe-4S"/>
    <property type="match status" value="1"/>
</dbReference>
<comment type="similarity">
    <text evidence="2">Belongs to the complex I 51 kDa subunit family.</text>
</comment>
<dbReference type="Gene3D" id="3.40.50.11540">
    <property type="entry name" value="NADH-ubiquinone oxidoreductase 51kDa subunit"/>
    <property type="match status" value="1"/>
</dbReference>
<reference evidence="9" key="1">
    <citation type="journal article" date="2019" name="Int. J. Syst. Evol. Microbiol.">
        <title>The Global Catalogue of Microorganisms (GCM) 10K type strain sequencing project: providing services to taxonomists for standard genome sequencing and annotation.</title>
        <authorList>
            <consortium name="The Broad Institute Genomics Platform"/>
            <consortium name="The Broad Institute Genome Sequencing Center for Infectious Disease"/>
            <person name="Wu L."/>
            <person name="Ma J."/>
        </authorList>
    </citation>
    <scope>NUCLEOTIDE SEQUENCE [LARGE SCALE GENOMIC DNA]</scope>
    <source>
        <strain evidence="9">CGMCC 4.7277</strain>
    </source>
</reference>
<dbReference type="SUPFAM" id="SSF52833">
    <property type="entry name" value="Thioredoxin-like"/>
    <property type="match status" value="1"/>
</dbReference>
<evidence type="ECO:0000256" key="3">
    <source>
        <dbReference type="ARBA" id="ARBA00022485"/>
    </source>
</evidence>
<evidence type="ECO:0000313" key="8">
    <source>
        <dbReference type="EMBL" id="MFC5521135.1"/>
    </source>
</evidence>
<dbReference type="InterPro" id="IPR036249">
    <property type="entry name" value="Thioredoxin-like_sf"/>
</dbReference>
<dbReference type="InterPro" id="IPR037207">
    <property type="entry name" value="Nuop51_4Fe4S-bd_sf"/>
</dbReference>
<dbReference type="PROSITE" id="PS00644">
    <property type="entry name" value="COMPLEX1_51K_1"/>
    <property type="match status" value="1"/>
</dbReference>
<dbReference type="Proteomes" id="UP001596084">
    <property type="component" value="Unassembled WGS sequence"/>
</dbReference>
<evidence type="ECO:0000313" key="9">
    <source>
        <dbReference type="Proteomes" id="UP001596084"/>
    </source>
</evidence>
<dbReference type="PANTHER" id="PTHR43578">
    <property type="entry name" value="NADH-QUINONE OXIDOREDUCTASE SUBUNIT F"/>
    <property type="match status" value="1"/>
</dbReference>
<dbReference type="Pfam" id="PF10589">
    <property type="entry name" value="NADH_4Fe-4S"/>
    <property type="match status" value="1"/>
</dbReference>
<dbReference type="InterPro" id="IPR011538">
    <property type="entry name" value="Nuo51_FMN-bd"/>
</dbReference>
<evidence type="ECO:0000256" key="1">
    <source>
        <dbReference type="ARBA" id="ARBA00001917"/>
    </source>
</evidence>
<dbReference type="RefSeq" id="WP_068833048.1">
    <property type="nucleotide sequence ID" value="NZ_JBHSMX010000013.1"/>
</dbReference>
<dbReference type="PANTHER" id="PTHR43578:SF3">
    <property type="entry name" value="NADH-QUINONE OXIDOREDUCTASE SUBUNIT F"/>
    <property type="match status" value="1"/>
</dbReference>
<dbReference type="Pfam" id="PF10531">
    <property type="entry name" value="SLBB"/>
    <property type="match status" value="1"/>
</dbReference>
<keyword evidence="5" id="KW-0408">Iron</keyword>
<gene>
    <name evidence="8" type="ORF">ACFPP7_09435</name>
</gene>
<dbReference type="Pfam" id="PF01257">
    <property type="entry name" value="2Fe-2S_thioredx"/>
    <property type="match status" value="1"/>
</dbReference>
<comment type="cofactor">
    <cofactor evidence="1">
        <name>FMN</name>
        <dbReference type="ChEBI" id="CHEBI:58210"/>
    </cofactor>
</comment>
<dbReference type="PROSITE" id="PS00645">
    <property type="entry name" value="COMPLEX1_51K_2"/>
    <property type="match status" value="1"/>
</dbReference>
<keyword evidence="4" id="KW-0479">Metal-binding</keyword>
<dbReference type="Gene3D" id="1.20.1440.230">
    <property type="entry name" value="NADH-ubiquinone oxidoreductase 51kDa subunit, iron-sulphur binding domain"/>
    <property type="match status" value="1"/>
</dbReference>
<comment type="caution">
    <text evidence="8">The sequence shown here is derived from an EMBL/GenBank/DDBJ whole genome shotgun (WGS) entry which is preliminary data.</text>
</comment>
<keyword evidence="9" id="KW-1185">Reference proteome</keyword>
<keyword evidence="6" id="KW-0411">Iron-sulfur</keyword>
<name>A0ABW0Q8J2_9BURK</name>
<dbReference type="EMBL" id="JBHSMX010000013">
    <property type="protein sequence ID" value="MFC5521135.1"/>
    <property type="molecule type" value="Genomic_DNA"/>
</dbReference>
<proteinExistence type="inferred from homology"/>
<sequence length="607" mass="66266">MNPSIQPSAVPAVTIATVDQLRDRIRRKSKLKGRQADEVSLAEVRALIGERPAEGHRRDLLIEHLHQLNDAWRCLHDRHLVALASEMNIPMAEVYEVATFYHHFEVLKGDSKAPGLTVRVCDGLACELAGAQDLLARLPALLGHQDVRVVAAPCMGRCEQAPVAAVHQRAVPFATVDALQAVIQEEIRPLAQKVRVKDAINFVASDHAEKSVTGSARDARPGYTGYETYRAHGGYALAASVVNGEEEAEAILKAMEDSGLRGLGGAGFPAGRKWRIVRDQPAPRVMAVNIDEGEPGTFKDRVYLERDPHRFLEGLLIAAQVVGIEACYIYLRDEYHDCRAMLQAEIARLQADPPCALPLIELRRGAGAYICGEESAMIESIEGKRGEPRMRPPYIAQVGLFGRPTLEHNFETLYWVRDIVEKGPQWFSGFGRNGRKGLRSFSVSGRVKNPGVKLAPAGITLQELIDEYCGGMADGHTLYAYLPGGASGGILPASLNHIPLDFDTLQPYGCFIGSAAVIVLGQQDRARDAALNMMKFFEHESCGQCTPCRVGTAKAARLMQAERWDNATLEDLSQVMVDASICGLGQAAPNPVRSVQKYFAHEIGGQA</sequence>